<organism evidence="2 3">
    <name type="scientific">Flavobacterium rivulicola</name>
    <dbReference type="NCBI Taxonomy" id="2732161"/>
    <lineage>
        <taxon>Bacteria</taxon>
        <taxon>Pseudomonadati</taxon>
        <taxon>Bacteroidota</taxon>
        <taxon>Flavobacteriia</taxon>
        <taxon>Flavobacteriales</taxon>
        <taxon>Flavobacteriaceae</taxon>
        <taxon>Flavobacterium</taxon>
    </lineage>
</organism>
<evidence type="ECO:0000313" key="3">
    <source>
        <dbReference type="Proteomes" id="UP000536509"/>
    </source>
</evidence>
<dbReference type="InterPro" id="IPR000182">
    <property type="entry name" value="GNAT_dom"/>
</dbReference>
<reference evidence="2 3" key="1">
    <citation type="submission" date="2020-05" db="EMBL/GenBank/DDBJ databases">
        <title>Draft genome of Flavobacterium sp. IMCC34852.</title>
        <authorList>
            <person name="Song J."/>
            <person name="Cho J.-C."/>
        </authorList>
    </citation>
    <scope>NUCLEOTIDE SEQUENCE [LARGE SCALE GENOMIC DNA]</scope>
    <source>
        <strain evidence="2 3">IMCC34852</strain>
    </source>
</reference>
<dbReference type="AlphaFoldDB" id="A0A7Y3R9A8"/>
<dbReference type="PROSITE" id="PS51186">
    <property type="entry name" value="GNAT"/>
    <property type="match status" value="1"/>
</dbReference>
<dbReference type="CDD" id="cd04301">
    <property type="entry name" value="NAT_SF"/>
    <property type="match status" value="1"/>
</dbReference>
<feature type="domain" description="N-acetyltransferase" evidence="1">
    <location>
        <begin position="2"/>
        <end position="146"/>
    </location>
</feature>
<dbReference type="InterPro" id="IPR016181">
    <property type="entry name" value="Acyl_CoA_acyltransferase"/>
</dbReference>
<proteinExistence type="predicted"/>
<dbReference type="Pfam" id="PF00583">
    <property type="entry name" value="Acetyltransf_1"/>
    <property type="match status" value="1"/>
</dbReference>
<evidence type="ECO:0000259" key="1">
    <source>
        <dbReference type="PROSITE" id="PS51186"/>
    </source>
</evidence>
<dbReference type="GO" id="GO:0016747">
    <property type="term" value="F:acyltransferase activity, transferring groups other than amino-acyl groups"/>
    <property type="evidence" value="ECO:0007669"/>
    <property type="project" value="InterPro"/>
</dbReference>
<dbReference type="SUPFAM" id="SSF55729">
    <property type="entry name" value="Acyl-CoA N-acyltransferases (Nat)"/>
    <property type="match status" value="1"/>
</dbReference>
<evidence type="ECO:0000313" key="2">
    <source>
        <dbReference type="EMBL" id="NNT71886.1"/>
    </source>
</evidence>
<sequence>MPTIRKISAQEAIIVRHPVLRDGKPIESCHFDGDDLTTTQHFGLYESEILQGVISLFENIHPLFEEKYQMQIRGMAVLENNQGKGFGKLLVTHSEQILKTKKTDLIWFNARENAVGFYQKMGYEIIGNSFDIPNVGIHYVMWKKLGR</sequence>
<protein>
    <submittedName>
        <fullName evidence="2">GNAT family N-acetyltransferase</fullName>
    </submittedName>
</protein>
<dbReference type="EMBL" id="JABEVX010000003">
    <property type="protein sequence ID" value="NNT71886.1"/>
    <property type="molecule type" value="Genomic_DNA"/>
</dbReference>
<name>A0A7Y3R9A8_9FLAO</name>
<keyword evidence="2" id="KW-0808">Transferase</keyword>
<comment type="caution">
    <text evidence="2">The sequence shown here is derived from an EMBL/GenBank/DDBJ whole genome shotgun (WGS) entry which is preliminary data.</text>
</comment>
<keyword evidence="3" id="KW-1185">Reference proteome</keyword>
<gene>
    <name evidence="2" type="ORF">HKT18_06625</name>
</gene>
<accession>A0A7Y3R9A8</accession>
<dbReference type="Proteomes" id="UP000536509">
    <property type="component" value="Unassembled WGS sequence"/>
</dbReference>
<dbReference type="Gene3D" id="3.40.630.30">
    <property type="match status" value="1"/>
</dbReference>